<dbReference type="InterPro" id="IPR005286">
    <property type="entry name" value="Cell_div_FtsE"/>
</dbReference>
<dbReference type="InterPro" id="IPR017871">
    <property type="entry name" value="ABC_transporter-like_CS"/>
</dbReference>
<dbReference type="SMART" id="SM00382">
    <property type="entry name" value="AAA"/>
    <property type="match status" value="1"/>
</dbReference>
<protein>
    <recommendedName>
        <fullName evidence="2 9">Cell division ATP-binding protein FtsE</fullName>
    </recommendedName>
</protein>
<dbReference type="Proteomes" id="UP000746595">
    <property type="component" value="Unassembled WGS sequence"/>
</dbReference>
<proteinExistence type="inferred from homology"/>
<keyword evidence="4 9" id="KW-0132">Cell division</keyword>
<evidence type="ECO:0000256" key="4">
    <source>
        <dbReference type="ARBA" id="ARBA00022618"/>
    </source>
</evidence>
<dbReference type="RefSeq" id="WP_132365018.1">
    <property type="nucleotide sequence ID" value="NZ_JAAWVT010000009.1"/>
</dbReference>
<keyword evidence="13" id="KW-1185">Reference proteome</keyword>
<name>A0ABX1G9D4_9MICC</name>
<dbReference type="GO" id="GO:0051301">
    <property type="term" value="P:cell division"/>
    <property type="evidence" value="ECO:0007669"/>
    <property type="project" value="UniProtKB-KW"/>
</dbReference>
<comment type="subunit">
    <text evidence="9">Homodimer. Forms a membrane-associated complex with FtsX.</text>
</comment>
<dbReference type="InterPro" id="IPR027417">
    <property type="entry name" value="P-loop_NTPase"/>
</dbReference>
<evidence type="ECO:0000313" key="13">
    <source>
        <dbReference type="Proteomes" id="UP000746595"/>
    </source>
</evidence>
<evidence type="ECO:0000256" key="5">
    <source>
        <dbReference type="ARBA" id="ARBA00022741"/>
    </source>
</evidence>
<evidence type="ECO:0000259" key="11">
    <source>
        <dbReference type="PROSITE" id="PS50893"/>
    </source>
</evidence>
<sequence length="275" mass="30290">MIRFENVTMVYDQKSRLGSENARPGLDDVTIEIDRGDFAFLVGASGSGKSTFLRLILREIVATGGAVHVAGQNVARIPSWRVPKLRRGIGVVFQDFRLLPQKNVFENVAFAMQVVGESRSAIRDHVPEILKLVGLEGKEKRRPDELSGGEQQRVAIARAIANKPQILLADEPTGNLDPATSVGIMNVLDRINQNGTTVLMATHDDGIVNSMRRRVVELSLGKIVRDETAGEYTSMIPVINQDGTRELRQADHSTWHKPQTGSQAFAPFDTEDDLP</sequence>
<gene>
    <name evidence="9 12" type="primary">ftsE</name>
    <name evidence="12" type="ORF">HED64_15895</name>
</gene>
<dbReference type="PANTHER" id="PTHR24220:SF470">
    <property type="entry name" value="CELL DIVISION ATP-BINDING PROTEIN FTSE"/>
    <property type="match status" value="1"/>
</dbReference>
<keyword evidence="8 9" id="KW-0131">Cell cycle</keyword>
<keyword evidence="7 9" id="KW-0472">Membrane</keyword>
<dbReference type="Pfam" id="PF00005">
    <property type="entry name" value="ABC_tran"/>
    <property type="match status" value="1"/>
</dbReference>
<dbReference type="NCBIfam" id="TIGR02673">
    <property type="entry name" value="FtsE"/>
    <property type="match status" value="1"/>
</dbReference>
<dbReference type="EMBL" id="JAAWVT010000009">
    <property type="protein sequence ID" value="NKG22181.1"/>
    <property type="molecule type" value="Genomic_DNA"/>
</dbReference>
<evidence type="ECO:0000256" key="6">
    <source>
        <dbReference type="ARBA" id="ARBA00022840"/>
    </source>
</evidence>
<comment type="function">
    <text evidence="9">Part of the ABC transporter FtsEX involved in cellular division.</text>
</comment>
<feature type="domain" description="ABC transporter" evidence="11">
    <location>
        <begin position="2"/>
        <end position="245"/>
    </location>
</feature>
<evidence type="ECO:0000256" key="7">
    <source>
        <dbReference type="ARBA" id="ARBA00023136"/>
    </source>
</evidence>
<evidence type="ECO:0000256" key="9">
    <source>
        <dbReference type="RuleBase" id="RU365094"/>
    </source>
</evidence>
<dbReference type="Gene3D" id="3.40.50.300">
    <property type="entry name" value="P-loop containing nucleotide triphosphate hydrolases"/>
    <property type="match status" value="1"/>
</dbReference>
<dbReference type="InterPro" id="IPR015854">
    <property type="entry name" value="ABC_transpr_LolD-like"/>
</dbReference>
<keyword evidence="6 9" id="KW-0067">ATP-binding</keyword>
<organism evidence="12 13">
    <name type="scientific">Paeniglutamicibacter terrestris</name>
    <dbReference type="NCBI Taxonomy" id="2723403"/>
    <lineage>
        <taxon>Bacteria</taxon>
        <taxon>Bacillati</taxon>
        <taxon>Actinomycetota</taxon>
        <taxon>Actinomycetes</taxon>
        <taxon>Micrococcales</taxon>
        <taxon>Micrococcaceae</taxon>
        <taxon>Paeniglutamicibacter</taxon>
    </lineage>
</organism>
<evidence type="ECO:0000256" key="1">
    <source>
        <dbReference type="ARBA" id="ARBA00005417"/>
    </source>
</evidence>
<evidence type="ECO:0000313" key="12">
    <source>
        <dbReference type="EMBL" id="NKG22181.1"/>
    </source>
</evidence>
<evidence type="ECO:0000256" key="3">
    <source>
        <dbReference type="ARBA" id="ARBA00022475"/>
    </source>
</evidence>
<reference evidence="12 13" key="1">
    <citation type="submission" date="2020-04" db="EMBL/GenBank/DDBJ databases">
        <title>Paeniglutamicibacter sp. ANT13_2, a novel actinomycete isolated from sediment in Antarctica.</title>
        <authorList>
            <person name="Sakdapetsiri C."/>
            <person name="Pinyakong O."/>
        </authorList>
    </citation>
    <scope>NUCLEOTIDE SEQUENCE [LARGE SCALE GENOMIC DNA]</scope>
    <source>
        <strain evidence="12 13">ANT13_2</strain>
    </source>
</reference>
<evidence type="ECO:0000256" key="8">
    <source>
        <dbReference type="ARBA" id="ARBA00023306"/>
    </source>
</evidence>
<evidence type="ECO:0000256" key="10">
    <source>
        <dbReference type="SAM" id="MobiDB-lite"/>
    </source>
</evidence>
<keyword evidence="5 9" id="KW-0547">Nucleotide-binding</keyword>
<comment type="caution">
    <text evidence="12">The sequence shown here is derived from an EMBL/GenBank/DDBJ whole genome shotgun (WGS) entry which is preliminary data.</text>
</comment>
<evidence type="ECO:0000256" key="2">
    <source>
        <dbReference type="ARBA" id="ARBA00020019"/>
    </source>
</evidence>
<dbReference type="GO" id="GO:0005524">
    <property type="term" value="F:ATP binding"/>
    <property type="evidence" value="ECO:0007669"/>
    <property type="project" value="UniProtKB-KW"/>
</dbReference>
<comment type="subcellular location">
    <subcellularLocation>
        <location evidence="9">Cell membrane</location>
        <topology evidence="9">Peripheral membrane protein</topology>
        <orientation evidence="9">Cytoplasmic side</orientation>
    </subcellularLocation>
</comment>
<keyword evidence="3 9" id="KW-1003">Cell membrane</keyword>
<accession>A0ABX1G9D4</accession>
<dbReference type="PANTHER" id="PTHR24220">
    <property type="entry name" value="IMPORT ATP-BINDING PROTEIN"/>
    <property type="match status" value="1"/>
</dbReference>
<feature type="region of interest" description="Disordered" evidence="10">
    <location>
        <begin position="250"/>
        <end position="275"/>
    </location>
</feature>
<dbReference type="PROSITE" id="PS50893">
    <property type="entry name" value="ABC_TRANSPORTER_2"/>
    <property type="match status" value="1"/>
</dbReference>
<comment type="similarity">
    <text evidence="1 9">Belongs to the ABC transporter superfamily.</text>
</comment>
<dbReference type="SUPFAM" id="SSF52540">
    <property type="entry name" value="P-loop containing nucleoside triphosphate hydrolases"/>
    <property type="match status" value="1"/>
</dbReference>
<dbReference type="InterPro" id="IPR003593">
    <property type="entry name" value="AAA+_ATPase"/>
</dbReference>
<dbReference type="PROSITE" id="PS00211">
    <property type="entry name" value="ABC_TRANSPORTER_1"/>
    <property type="match status" value="1"/>
</dbReference>
<dbReference type="InterPro" id="IPR003439">
    <property type="entry name" value="ABC_transporter-like_ATP-bd"/>
</dbReference>